<dbReference type="EMBL" id="OOFM01000005">
    <property type="protein sequence ID" value="SPL65879.1"/>
    <property type="molecule type" value="Genomic_DNA"/>
</dbReference>
<evidence type="ECO:0000313" key="1">
    <source>
        <dbReference type="EMBL" id="SPL65879.1"/>
    </source>
</evidence>
<organism evidence="1 2">
    <name type="scientific">Ochrobactrum soli</name>
    <dbReference type="NCBI Taxonomy" id="2448455"/>
    <lineage>
        <taxon>Bacteria</taxon>
        <taxon>Pseudomonadati</taxon>
        <taxon>Pseudomonadota</taxon>
        <taxon>Alphaproteobacteria</taxon>
        <taxon>Hyphomicrobiales</taxon>
        <taxon>Brucellaceae</taxon>
        <taxon>Brucella/Ochrobactrum group</taxon>
        <taxon>Ochrobactrum</taxon>
    </lineage>
</organism>
<protein>
    <submittedName>
        <fullName evidence="1">Uncharacterized protein</fullName>
    </submittedName>
</protein>
<dbReference type="Proteomes" id="UP000246073">
    <property type="component" value="Unassembled WGS sequence"/>
</dbReference>
<accession>A0A2P9HP90</accession>
<name>A0A2P9HP90_9HYPH</name>
<gene>
    <name evidence="1" type="ORF">OHAE_1746</name>
</gene>
<reference evidence="2" key="1">
    <citation type="submission" date="2017-12" db="EMBL/GenBank/DDBJ databases">
        <authorList>
            <person name="Diaz M."/>
        </authorList>
    </citation>
    <scope>NUCLEOTIDE SEQUENCE [LARGE SCALE GENOMIC DNA]</scope>
    <source>
        <strain evidence="2">FI11154</strain>
    </source>
</reference>
<sequence length="40" mass="4614">MQTGHVLSSSVAAQPWLRSKTYKDMFIWKGIPMQVLFMAE</sequence>
<proteinExistence type="predicted"/>
<dbReference type="AlphaFoldDB" id="A0A2P9HP90"/>
<evidence type="ECO:0000313" key="2">
    <source>
        <dbReference type="Proteomes" id="UP000246073"/>
    </source>
</evidence>